<reference evidence="2" key="1">
    <citation type="submission" date="2021-01" db="EMBL/GenBank/DDBJ databases">
        <title>Caligus Genome Assembly.</title>
        <authorList>
            <person name="Gallardo-Escarate C."/>
        </authorList>
    </citation>
    <scope>NUCLEOTIDE SEQUENCE [LARGE SCALE GENOMIC DNA]</scope>
</reference>
<organism evidence="1 2">
    <name type="scientific">Caligus rogercresseyi</name>
    <name type="common">Sea louse</name>
    <dbReference type="NCBI Taxonomy" id="217165"/>
    <lineage>
        <taxon>Eukaryota</taxon>
        <taxon>Metazoa</taxon>
        <taxon>Ecdysozoa</taxon>
        <taxon>Arthropoda</taxon>
        <taxon>Crustacea</taxon>
        <taxon>Multicrustacea</taxon>
        <taxon>Hexanauplia</taxon>
        <taxon>Copepoda</taxon>
        <taxon>Siphonostomatoida</taxon>
        <taxon>Caligidae</taxon>
        <taxon>Caligus</taxon>
    </lineage>
</organism>
<dbReference type="EMBL" id="CP045892">
    <property type="protein sequence ID" value="QQP52301.1"/>
    <property type="molecule type" value="Genomic_DNA"/>
</dbReference>
<dbReference type="Proteomes" id="UP000595437">
    <property type="component" value="Chromosome 3"/>
</dbReference>
<evidence type="ECO:0000313" key="1">
    <source>
        <dbReference type="EMBL" id="QQP52301.1"/>
    </source>
</evidence>
<proteinExistence type="predicted"/>
<sequence length="61" mass="6580">MNYPPASFFLLRCHSFGPLRGISLAKNETLVDLPSGSPMIETKVEDLGKITLGPSCIFGVL</sequence>
<keyword evidence="2" id="KW-1185">Reference proteome</keyword>
<protein>
    <submittedName>
        <fullName evidence="1">Uncharacterized protein</fullName>
    </submittedName>
</protein>
<gene>
    <name evidence="1" type="ORF">FKW44_004415</name>
</gene>
<name>A0A7T8KB13_CALRO</name>
<evidence type="ECO:0000313" key="2">
    <source>
        <dbReference type="Proteomes" id="UP000595437"/>
    </source>
</evidence>
<accession>A0A7T8KB13</accession>
<dbReference type="AlphaFoldDB" id="A0A7T8KB13"/>